<dbReference type="AlphaFoldDB" id="A0A645G1Z0"/>
<proteinExistence type="predicted"/>
<feature type="region of interest" description="Disordered" evidence="1">
    <location>
        <begin position="1"/>
        <end position="21"/>
    </location>
</feature>
<evidence type="ECO:0000256" key="1">
    <source>
        <dbReference type="SAM" id="MobiDB-lite"/>
    </source>
</evidence>
<gene>
    <name evidence="2" type="ORF">SDC9_167285</name>
</gene>
<reference evidence="2" key="1">
    <citation type="submission" date="2019-08" db="EMBL/GenBank/DDBJ databases">
        <authorList>
            <person name="Kucharzyk K."/>
            <person name="Murdoch R.W."/>
            <person name="Higgins S."/>
            <person name="Loffler F."/>
        </authorList>
    </citation>
    <scope>NUCLEOTIDE SEQUENCE</scope>
</reference>
<accession>A0A645G1Z0</accession>
<feature type="compositionally biased region" description="Polar residues" evidence="1">
    <location>
        <begin position="1"/>
        <end position="13"/>
    </location>
</feature>
<comment type="caution">
    <text evidence="2">The sequence shown here is derived from an EMBL/GenBank/DDBJ whole genome shotgun (WGS) entry which is preliminary data.</text>
</comment>
<evidence type="ECO:0000313" key="2">
    <source>
        <dbReference type="EMBL" id="MPN19910.1"/>
    </source>
</evidence>
<protein>
    <submittedName>
        <fullName evidence="2">Uncharacterized protein</fullName>
    </submittedName>
</protein>
<dbReference type="EMBL" id="VSSQ01067541">
    <property type="protein sequence ID" value="MPN19910.1"/>
    <property type="molecule type" value="Genomic_DNA"/>
</dbReference>
<name>A0A645G1Z0_9ZZZZ</name>
<sequence>MRPMTTMCQQPESGSLAGLLDQTGNGRRQLGAVLLPEGQALGVDHQALLGARGDRVVEANALDEAAVTTVTRIGSNDVVERALFGATTGKANDDHLSILRSVKTKSGRV</sequence>
<organism evidence="2">
    <name type="scientific">bioreactor metagenome</name>
    <dbReference type="NCBI Taxonomy" id="1076179"/>
    <lineage>
        <taxon>unclassified sequences</taxon>
        <taxon>metagenomes</taxon>
        <taxon>ecological metagenomes</taxon>
    </lineage>
</organism>